<sequence>MTFHIPDEGHHFFDQTVGKVNTLISKKVWAEIEMLSFSAWLRNFKTDEEKYFAAHLLDALIFRSNKMIHSSYFDIFNQRIPKALRDSGLQNLIRDYSNNLRRNIEFPLKFVTVEKSSPGASGDLFIRSFRRHLRIKQHHVISLDTAVQQADTIDVLVFIDDITGTGRQFSKCLNKVYANSDRSLYEIFRHKLIIYCPLIGHTKAINKIDANFPSVQTLPVEILSDEHGFFYSTNGKFRDGVNSIDDAKNFYKDIFYRRGLNPGYTFGYKKQALTCFFSNFSSPNNSLPIFYHDEDLDKWNPLFGR</sequence>
<dbReference type="RefSeq" id="WP_135794929.1">
    <property type="nucleotide sequence ID" value="NZ_CP032096.1"/>
</dbReference>
<organism evidence="2 3">
    <name type="scientific">Hydrogenovibrio crunogenus</name>
    <dbReference type="NCBI Taxonomy" id="39765"/>
    <lineage>
        <taxon>Bacteria</taxon>
        <taxon>Pseudomonadati</taxon>
        <taxon>Pseudomonadota</taxon>
        <taxon>Gammaproteobacteria</taxon>
        <taxon>Thiotrichales</taxon>
        <taxon>Piscirickettsiaceae</taxon>
        <taxon>Hydrogenovibrio</taxon>
    </lineage>
</organism>
<accession>A0A4P7NX38</accession>
<dbReference type="OrthoDB" id="8427993at2"/>
<feature type="domain" description="PRTase-CE" evidence="1">
    <location>
        <begin position="38"/>
        <end position="305"/>
    </location>
</feature>
<dbReference type="InterPro" id="IPR056920">
    <property type="entry name" value="PRTase-CE"/>
</dbReference>
<dbReference type="Proteomes" id="UP000296201">
    <property type="component" value="Chromosome"/>
</dbReference>
<gene>
    <name evidence="2" type="ORF">GHNINEIG_00200</name>
</gene>
<evidence type="ECO:0000313" key="2">
    <source>
        <dbReference type="EMBL" id="QBZ82176.1"/>
    </source>
</evidence>
<evidence type="ECO:0000313" key="3">
    <source>
        <dbReference type="Proteomes" id="UP000296201"/>
    </source>
</evidence>
<dbReference type="EMBL" id="CP032096">
    <property type="protein sequence ID" value="QBZ82176.1"/>
    <property type="molecule type" value="Genomic_DNA"/>
</dbReference>
<dbReference type="Pfam" id="PF24390">
    <property type="entry name" value="PRTase-CE"/>
    <property type="match status" value="1"/>
</dbReference>
<reference evidence="2 3" key="1">
    <citation type="submission" date="2018-08" db="EMBL/GenBank/DDBJ databases">
        <title>Horizontal acquisition of hydrogen conversion ability and other habitat adaptations in Hydrogenovibrio crunogenus strains.</title>
        <authorList>
            <person name="Gonnella G."/>
            <person name="Adam N."/>
            <person name="Perner M."/>
        </authorList>
    </citation>
    <scope>NUCLEOTIDE SEQUENCE [LARGE SCALE GENOMIC DNA]</scope>
    <source>
        <strain evidence="2 3">SP-41</strain>
    </source>
</reference>
<proteinExistence type="predicted"/>
<evidence type="ECO:0000259" key="1">
    <source>
        <dbReference type="Pfam" id="PF24390"/>
    </source>
</evidence>
<name>A0A4P7NX38_9GAMM</name>
<protein>
    <recommendedName>
        <fullName evidence="1">PRTase-CE domain-containing protein</fullName>
    </recommendedName>
</protein>
<dbReference type="AlphaFoldDB" id="A0A4P7NX38"/>
<keyword evidence="3" id="KW-1185">Reference proteome</keyword>